<evidence type="ECO:0000256" key="2">
    <source>
        <dbReference type="ARBA" id="ARBA00022730"/>
    </source>
</evidence>
<protein>
    <recommendedName>
        <fullName evidence="6 7">Large ribosomal subunit protein bL9</fullName>
    </recommendedName>
</protein>
<name>A0A097AUQ2_THEKI</name>
<dbReference type="InterPro" id="IPR036935">
    <property type="entry name" value="Ribosomal_bL9_N_sf"/>
</dbReference>
<dbReference type="Pfam" id="PF03948">
    <property type="entry name" value="Ribosomal_L9_C"/>
    <property type="match status" value="1"/>
</dbReference>
<evidence type="ECO:0000313" key="10">
    <source>
        <dbReference type="EMBL" id="AIS53572.1"/>
    </source>
</evidence>
<dbReference type="RefSeq" id="WP_049686123.1">
    <property type="nucleotide sequence ID" value="NZ_CP009170.1"/>
</dbReference>
<dbReference type="Pfam" id="PF01281">
    <property type="entry name" value="Ribosomal_L9_N"/>
    <property type="match status" value="1"/>
</dbReference>
<dbReference type="eggNOG" id="COG0359">
    <property type="taxonomic scope" value="Bacteria"/>
</dbReference>
<accession>A0A097AUQ2</accession>
<dbReference type="AlphaFoldDB" id="A0A097AUQ2"/>
<sequence>MKVILVKDVKNVGKAGEIVNVSDGYGRNYLLPRGLAIEATDSNMKALNERKKAEEKKMQQELEKAKEMAQKLSGISLVLKVKAGENGKLFGSITSKNVQEALKEKGFDIDKKKIAFNETVKTTGTYYADIKLFQGITAKVRVDVVAE</sequence>
<organism evidence="10 11">
    <name type="scientific">Thermoanaerobacter kivui</name>
    <name type="common">Acetogenium kivui</name>
    <dbReference type="NCBI Taxonomy" id="2325"/>
    <lineage>
        <taxon>Bacteria</taxon>
        <taxon>Bacillati</taxon>
        <taxon>Bacillota</taxon>
        <taxon>Clostridia</taxon>
        <taxon>Thermoanaerobacterales</taxon>
        <taxon>Thermoanaerobacteraceae</taxon>
        <taxon>Thermoanaerobacter</taxon>
    </lineage>
</organism>
<feature type="domain" description="Ribosomal protein L9" evidence="9">
    <location>
        <begin position="13"/>
        <end position="40"/>
    </location>
</feature>
<keyword evidence="11" id="KW-1185">Reference proteome</keyword>
<dbReference type="STRING" id="2325.TKV_c24550"/>
<dbReference type="KEGG" id="tki:TKV_c24550"/>
<dbReference type="SUPFAM" id="SSF55658">
    <property type="entry name" value="L9 N-domain-like"/>
    <property type="match status" value="1"/>
</dbReference>
<dbReference type="GO" id="GO:0006412">
    <property type="term" value="P:translation"/>
    <property type="evidence" value="ECO:0007669"/>
    <property type="project" value="UniProtKB-UniRule"/>
</dbReference>
<evidence type="ECO:0000259" key="9">
    <source>
        <dbReference type="PROSITE" id="PS00651"/>
    </source>
</evidence>
<dbReference type="FunFam" id="3.40.5.10:FF:000002">
    <property type="entry name" value="50S ribosomal protein L9"/>
    <property type="match status" value="1"/>
</dbReference>
<evidence type="ECO:0000256" key="6">
    <source>
        <dbReference type="ARBA" id="ARBA00035292"/>
    </source>
</evidence>
<comment type="function">
    <text evidence="7">Binds to the 23S rRNA.</text>
</comment>
<evidence type="ECO:0000256" key="8">
    <source>
        <dbReference type="SAM" id="Coils"/>
    </source>
</evidence>
<dbReference type="InterPro" id="IPR000244">
    <property type="entry name" value="Ribosomal_bL9"/>
</dbReference>
<dbReference type="OrthoDB" id="9788336at2"/>
<dbReference type="PROSITE" id="PS00651">
    <property type="entry name" value="RIBOSOMAL_L9"/>
    <property type="match status" value="1"/>
</dbReference>
<keyword evidence="3 7" id="KW-0694">RNA-binding</keyword>
<dbReference type="HAMAP" id="MF_00503">
    <property type="entry name" value="Ribosomal_bL9"/>
    <property type="match status" value="1"/>
</dbReference>
<keyword evidence="4 7" id="KW-0689">Ribosomal protein</keyword>
<dbReference type="Gene3D" id="3.40.5.10">
    <property type="entry name" value="Ribosomal protein L9, N-terminal domain"/>
    <property type="match status" value="1"/>
</dbReference>
<feature type="coiled-coil region" evidence="8">
    <location>
        <begin position="36"/>
        <end position="75"/>
    </location>
</feature>
<keyword evidence="8" id="KW-0175">Coiled coil</keyword>
<evidence type="ECO:0000313" key="11">
    <source>
        <dbReference type="Proteomes" id="UP000029669"/>
    </source>
</evidence>
<dbReference type="GO" id="GO:0003735">
    <property type="term" value="F:structural constituent of ribosome"/>
    <property type="evidence" value="ECO:0007669"/>
    <property type="project" value="InterPro"/>
</dbReference>
<comment type="similarity">
    <text evidence="1 7">Belongs to the bacterial ribosomal protein bL9 family.</text>
</comment>
<evidence type="ECO:0000256" key="4">
    <source>
        <dbReference type="ARBA" id="ARBA00022980"/>
    </source>
</evidence>
<dbReference type="InterPro" id="IPR036791">
    <property type="entry name" value="Ribosomal_bL9_C_sf"/>
</dbReference>
<dbReference type="InterPro" id="IPR020069">
    <property type="entry name" value="Ribosomal_bL9_C"/>
</dbReference>
<evidence type="ECO:0000256" key="1">
    <source>
        <dbReference type="ARBA" id="ARBA00010605"/>
    </source>
</evidence>
<dbReference type="HOGENOM" id="CLU_078938_3_0_9"/>
<dbReference type="InterPro" id="IPR009027">
    <property type="entry name" value="Ribosomal_bL9/RNase_H1_N"/>
</dbReference>
<dbReference type="GO" id="GO:0019843">
    <property type="term" value="F:rRNA binding"/>
    <property type="evidence" value="ECO:0007669"/>
    <property type="project" value="UniProtKB-UniRule"/>
</dbReference>
<dbReference type="Proteomes" id="UP000029669">
    <property type="component" value="Chromosome"/>
</dbReference>
<dbReference type="PANTHER" id="PTHR21368">
    <property type="entry name" value="50S RIBOSOMAL PROTEIN L9"/>
    <property type="match status" value="1"/>
</dbReference>
<dbReference type="GO" id="GO:1990904">
    <property type="term" value="C:ribonucleoprotein complex"/>
    <property type="evidence" value="ECO:0007669"/>
    <property type="project" value="UniProtKB-KW"/>
</dbReference>
<dbReference type="SUPFAM" id="SSF55653">
    <property type="entry name" value="Ribosomal protein L9 C-domain"/>
    <property type="match status" value="1"/>
</dbReference>
<dbReference type="InterPro" id="IPR020594">
    <property type="entry name" value="Ribosomal_bL9_bac/chp"/>
</dbReference>
<gene>
    <name evidence="7 10" type="primary">rplI</name>
    <name evidence="10" type="ORF">TKV_c24550</name>
</gene>
<dbReference type="Gene3D" id="3.10.430.100">
    <property type="entry name" value="Ribosomal protein L9, C-terminal domain"/>
    <property type="match status" value="1"/>
</dbReference>
<reference evidence="11" key="1">
    <citation type="journal article" date="2015" name="Genome Announc.">
        <title>Whole-Genome Sequences of 80 Environmental and Clinical Isolates of Burkholderia pseudomallei.</title>
        <authorList>
            <person name="Johnson S.L."/>
            <person name="Baker A.L."/>
            <person name="Chain P.S."/>
            <person name="Currie B.J."/>
            <person name="Daligault H.E."/>
            <person name="Davenport K.W."/>
            <person name="Davis C.B."/>
            <person name="Inglis T.J."/>
            <person name="Kaestli M."/>
            <person name="Koren S."/>
            <person name="Mayo M."/>
            <person name="Merritt A.J."/>
            <person name="Price E.P."/>
            <person name="Sarovich D.S."/>
            <person name="Warner J."/>
            <person name="Rosovitz M.J."/>
        </authorList>
    </citation>
    <scope>NUCLEOTIDE SEQUENCE [LARGE SCALE GENOMIC DNA]</scope>
    <source>
        <strain evidence="11">DSM 2030</strain>
    </source>
</reference>
<dbReference type="GO" id="GO:0005840">
    <property type="term" value="C:ribosome"/>
    <property type="evidence" value="ECO:0007669"/>
    <property type="project" value="UniProtKB-KW"/>
</dbReference>
<evidence type="ECO:0000256" key="7">
    <source>
        <dbReference type="HAMAP-Rule" id="MF_00503"/>
    </source>
</evidence>
<dbReference type="EMBL" id="CP009170">
    <property type="protein sequence ID" value="AIS53572.1"/>
    <property type="molecule type" value="Genomic_DNA"/>
</dbReference>
<evidence type="ECO:0000256" key="5">
    <source>
        <dbReference type="ARBA" id="ARBA00023274"/>
    </source>
</evidence>
<dbReference type="NCBIfam" id="TIGR00158">
    <property type="entry name" value="L9"/>
    <property type="match status" value="1"/>
</dbReference>
<dbReference type="InterPro" id="IPR020070">
    <property type="entry name" value="Ribosomal_bL9_N"/>
</dbReference>
<proteinExistence type="inferred from homology"/>
<evidence type="ECO:0000256" key="3">
    <source>
        <dbReference type="ARBA" id="ARBA00022884"/>
    </source>
</evidence>
<keyword evidence="5 7" id="KW-0687">Ribonucleoprotein</keyword>
<keyword evidence="2 7" id="KW-0699">rRNA-binding</keyword>